<accession>A0A8K0QTF1</accession>
<comment type="caution">
    <text evidence="6">The sequence shown here is derived from an EMBL/GenBank/DDBJ whole genome shotgun (WGS) entry which is preliminary data.</text>
</comment>
<feature type="transmembrane region" description="Helical" evidence="5">
    <location>
        <begin position="521"/>
        <end position="542"/>
    </location>
</feature>
<comment type="subcellular location">
    <subcellularLocation>
        <location evidence="1">Membrane</location>
        <topology evidence="1">Multi-pass membrane protein</topology>
    </subcellularLocation>
</comment>
<evidence type="ECO:0000256" key="3">
    <source>
        <dbReference type="ARBA" id="ARBA00022989"/>
    </source>
</evidence>
<dbReference type="PANTHER" id="PTHR11785:SF382">
    <property type="entry name" value="LOW-AFFINITY METHIONINE PERMEASE"/>
    <property type="match status" value="1"/>
</dbReference>
<dbReference type="Pfam" id="PF13520">
    <property type="entry name" value="AA_permease_2"/>
    <property type="match status" value="1"/>
</dbReference>
<evidence type="ECO:0000256" key="5">
    <source>
        <dbReference type="SAM" id="Phobius"/>
    </source>
</evidence>
<feature type="transmembrane region" description="Helical" evidence="5">
    <location>
        <begin position="174"/>
        <end position="195"/>
    </location>
</feature>
<dbReference type="GO" id="GO:0015179">
    <property type="term" value="F:L-amino acid transmembrane transporter activity"/>
    <property type="evidence" value="ECO:0007669"/>
    <property type="project" value="TreeGrafter"/>
</dbReference>
<dbReference type="GO" id="GO:0016020">
    <property type="term" value="C:membrane"/>
    <property type="evidence" value="ECO:0007669"/>
    <property type="project" value="UniProtKB-SubCell"/>
</dbReference>
<dbReference type="EMBL" id="JAGMVJ010000035">
    <property type="protein sequence ID" value="KAH7067156.1"/>
    <property type="molecule type" value="Genomic_DNA"/>
</dbReference>
<feature type="transmembrane region" description="Helical" evidence="5">
    <location>
        <begin position="234"/>
        <end position="253"/>
    </location>
</feature>
<feature type="transmembrane region" description="Helical" evidence="5">
    <location>
        <begin position="353"/>
        <end position="376"/>
    </location>
</feature>
<keyword evidence="3 5" id="KW-1133">Transmembrane helix</keyword>
<evidence type="ECO:0000256" key="2">
    <source>
        <dbReference type="ARBA" id="ARBA00022692"/>
    </source>
</evidence>
<feature type="transmembrane region" description="Helical" evidence="5">
    <location>
        <begin position="492"/>
        <end position="509"/>
    </location>
</feature>
<dbReference type="Gene3D" id="1.20.1740.10">
    <property type="entry name" value="Amino acid/polyamine transporter I"/>
    <property type="match status" value="1"/>
</dbReference>
<dbReference type="InterPro" id="IPR050598">
    <property type="entry name" value="AminoAcid_Transporter"/>
</dbReference>
<name>A0A8K0QTF1_9PLEO</name>
<organism evidence="6 7">
    <name type="scientific">Paraphoma chrysanthemicola</name>
    <dbReference type="NCBI Taxonomy" id="798071"/>
    <lineage>
        <taxon>Eukaryota</taxon>
        <taxon>Fungi</taxon>
        <taxon>Dikarya</taxon>
        <taxon>Ascomycota</taxon>
        <taxon>Pezizomycotina</taxon>
        <taxon>Dothideomycetes</taxon>
        <taxon>Pleosporomycetidae</taxon>
        <taxon>Pleosporales</taxon>
        <taxon>Pleosporineae</taxon>
        <taxon>Phaeosphaeriaceae</taxon>
        <taxon>Paraphoma</taxon>
    </lineage>
</organism>
<dbReference type="PANTHER" id="PTHR11785">
    <property type="entry name" value="AMINO ACID TRANSPORTER"/>
    <property type="match status" value="1"/>
</dbReference>
<dbReference type="AlphaFoldDB" id="A0A8K0QTF1"/>
<evidence type="ECO:0000313" key="7">
    <source>
        <dbReference type="Proteomes" id="UP000813461"/>
    </source>
</evidence>
<gene>
    <name evidence="6" type="ORF">FB567DRAFT_634757</name>
</gene>
<evidence type="ECO:0000256" key="4">
    <source>
        <dbReference type="ARBA" id="ARBA00023136"/>
    </source>
</evidence>
<feature type="transmembrane region" description="Helical" evidence="5">
    <location>
        <begin position="259"/>
        <end position="284"/>
    </location>
</feature>
<sequence length="620" mass="68340">MSAKRLWDICQQYMRLCGASSHYPRPCPLVRPHQVTQPLVSITPRSFIMEAPKVYQRDLNDLDAAAHREGHLAGDENDEAVEEEYVFQIPEDRKLGIFSTSMVIVNRMIGTGIFSTPSSILQATNSTGAALLFWVLGGLMSLCSLLAYLELGTALPRSGGEKVYLERIYRRPKYLATCIFAIEFVCFSISSANTVNFSSHLIRAAQGKPEKLKTNCGLSREPGLAKPSGINSEWVNKGISIACLSMVCIIHAFTPKLGIWLINGLGVFKLFILILVVFTGFAALAGRMHGPRPDNFSSFDGAGSACELPPYVDSTKAANYALALLQVLYSYSGWENANYVLTEVRDAPRTLRIAAPIAVLTVTLFYILANVAYFAASTKSQIANSGVTVAAGFFEHVWGPSTFVTRVLPVIISLSSLGNVFAQTFANSRVKQEFAKEGILPFSRFWASDWPMKAPSGGILLHWLFSVALILGPSTSNVYPFVTNLSTYTQSWIKLLVGVGLLYLTMSSTSDWTSERTSFHAWPPTTIFWVCSLLFVLFAPFIKNTTLTPTIPWYVVPTVGCCMFVVGALYWLMWARVLPSLLGYKVEPQKEVLADGSEVIKYVRVSPAQRRGVSFIAPQK</sequence>
<proteinExistence type="predicted"/>
<feature type="transmembrane region" description="Helical" evidence="5">
    <location>
        <begin position="554"/>
        <end position="575"/>
    </location>
</feature>
<evidence type="ECO:0000313" key="6">
    <source>
        <dbReference type="EMBL" id="KAH7067156.1"/>
    </source>
</evidence>
<dbReference type="Proteomes" id="UP000813461">
    <property type="component" value="Unassembled WGS sequence"/>
</dbReference>
<feature type="transmembrane region" description="Helical" evidence="5">
    <location>
        <begin position="129"/>
        <end position="149"/>
    </location>
</feature>
<dbReference type="InterPro" id="IPR002293">
    <property type="entry name" value="AA/rel_permease1"/>
</dbReference>
<feature type="transmembrane region" description="Helical" evidence="5">
    <location>
        <begin position="454"/>
        <end position="472"/>
    </location>
</feature>
<reference evidence="6" key="1">
    <citation type="journal article" date="2021" name="Nat. Commun.">
        <title>Genetic determinants of endophytism in the Arabidopsis root mycobiome.</title>
        <authorList>
            <person name="Mesny F."/>
            <person name="Miyauchi S."/>
            <person name="Thiergart T."/>
            <person name="Pickel B."/>
            <person name="Atanasova L."/>
            <person name="Karlsson M."/>
            <person name="Huettel B."/>
            <person name="Barry K.W."/>
            <person name="Haridas S."/>
            <person name="Chen C."/>
            <person name="Bauer D."/>
            <person name="Andreopoulos W."/>
            <person name="Pangilinan J."/>
            <person name="LaButti K."/>
            <person name="Riley R."/>
            <person name="Lipzen A."/>
            <person name="Clum A."/>
            <person name="Drula E."/>
            <person name="Henrissat B."/>
            <person name="Kohler A."/>
            <person name="Grigoriev I.V."/>
            <person name="Martin F.M."/>
            <person name="Hacquard S."/>
        </authorList>
    </citation>
    <scope>NUCLEOTIDE SEQUENCE</scope>
    <source>
        <strain evidence="6">MPI-SDFR-AT-0120</strain>
    </source>
</reference>
<keyword evidence="4 5" id="KW-0472">Membrane</keyword>
<dbReference type="OrthoDB" id="5982228at2759"/>
<keyword evidence="7" id="KW-1185">Reference proteome</keyword>
<keyword evidence="2 5" id="KW-0812">Transmembrane</keyword>
<protein>
    <submittedName>
        <fullName evidence="6">Amino acid permease-domain-containing protein</fullName>
    </submittedName>
</protein>
<evidence type="ECO:0000256" key="1">
    <source>
        <dbReference type="ARBA" id="ARBA00004141"/>
    </source>
</evidence>
<dbReference type="FunFam" id="1.20.1740.10:FF:000106">
    <property type="entry name" value="Methionine transporter, putative (Eurofung)"/>
    <property type="match status" value="1"/>
</dbReference>